<proteinExistence type="inferred from homology"/>
<comment type="similarity">
    <text evidence="1">Belongs to the sigma-70 factor family. ECF subfamily.</text>
</comment>
<dbReference type="SUPFAM" id="SSF88946">
    <property type="entry name" value="Sigma2 domain of RNA polymerase sigma factors"/>
    <property type="match status" value="1"/>
</dbReference>
<dbReference type="InterPro" id="IPR039425">
    <property type="entry name" value="RNA_pol_sigma-70-like"/>
</dbReference>
<evidence type="ECO:0000256" key="5">
    <source>
        <dbReference type="ARBA" id="ARBA00023163"/>
    </source>
</evidence>
<sequence>MTEREYNECVKQYADNVYRFIVKNLRHTEDAQDVVQSAFEKLWANRDNVDPLKAKSYLFTIAYNQMMDHLRKVKRMNYKEEIPEGALGTGDQPKLYLKKALENALATLNETQRSLVMLKDYEGYSYEEIGKIMDLNESQVKVYLHRARVQLRNYLVRIENVV</sequence>
<dbReference type="GO" id="GO:0016987">
    <property type="term" value="F:sigma factor activity"/>
    <property type="evidence" value="ECO:0007669"/>
    <property type="project" value="UniProtKB-KW"/>
</dbReference>
<dbReference type="PANTHER" id="PTHR43133:SF8">
    <property type="entry name" value="RNA POLYMERASE SIGMA FACTOR HI_1459-RELATED"/>
    <property type="match status" value="1"/>
</dbReference>
<keyword evidence="3" id="KW-0731">Sigma factor</keyword>
<dbReference type="SUPFAM" id="SSF88659">
    <property type="entry name" value="Sigma3 and sigma4 domains of RNA polymerase sigma factors"/>
    <property type="match status" value="1"/>
</dbReference>
<dbReference type="CDD" id="cd06171">
    <property type="entry name" value="Sigma70_r4"/>
    <property type="match status" value="1"/>
</dbReference>
<feature type="domain" description="RNA polymerase sigma factor 70 region 4 type 2" evidence="7">
    <location>
        <begin position="99"/>
        <end position="151"/>
    </location>
</feature>
<evidence type="ECO:0000313" key="8">
    <source>
        <dbReference type="EMBL" id="QGW29880.1"/>
    </source>
</evidence>
<dbReference type="RefSeq" id="WP_157480534.1">
    <property type="nucleotide sequence ID" value="NZ_CP046566.1"/>
</dbReference>
<dbReference type="InterPro" id="IPR013249">
    <property type="entry name" value="RNA_pol_sigma70_r4_t2"/>
</dbReference>
<name>A0A6I6GHG7_9BACT</name>
<dbReference type="AlphaFoldDB" id="A0A6I6GHG7"/>
<evidence type="ECO:0000259" key="7">
    <source>
        <dbReference type="Pfam" id="PF08281"/>
    </source>
</evidence>
<dbReference type="PANTHER" id="PTHR43133">
    <property type="entry name" value="RNA POLYMERASE ECF-TYPE SIGMA FACTO"/>
    <property type="match status" value="1"/>
</dbReference>
<evidence type="ECO:0000256" key="2">
    <source>
        <dbReference type="ARBA" id="ARBA00023015"/>
    </source>
</evidence>
<evidence type="ECO:0000313" key="9">
    <source>
        <dbReference type="Proteomes" id="UP000426027"/>
    </source>
</evidence>
<dbReference type="InterPro" id="IPR007627">
    <property type="entry name" value="RNA_pol_sigma70_r2"/>
</dbReference>
<dbReference type="Pfam" id="PF04542">
    <property type="entry name" value="Sigma70_r2"/>
    <property type="match status" value="1"/>
</dbReference>
<dbReference type="EMBL" id="CP046566">
    <property type="protein sequence ID" value="QGW29880.1"/>
    <property type="molecule type" value="Genomic_DNA"/>
</dbReference>
<dbReference type="InterPro" id="IPR014284">
    <property type="entry name" value="RNA_pol_sigma-70_dom"/>
</dbReference>
<organism evidence="8 9">
    <name type="scientific">Phnomibacter ginsenosidimutans</name>
    <dbReference type="NCBI Taxonomy" id="2676868"/>
    <lineage>
        <taxon>Bacteria</taxon>
        <taxon>Pseudomonadati</taxon>
        <taxon>Bacteroidota</taxon>
        <taxon>Chitinophagia</taxon>
        <taxon>Chitinophagales</taxon>
        <taxon>Chitinophagaceae</taxon>
        <taxon>Phnomibacter</taxon>
    </lineage>
</organism>
<feature type="domain" description="RNA polymerase sigma-70 region 2" evidence="6">
    <location>
        <begin position="10"/>
        <end position="75"/>
    </location>
</feature>
<dbReference type="GO" id="GO:0006352">
    <property type="term" value="P:DNA-templated transcription initiation"/>
    <property type="evidence" value="ECO:0007669"/>
    <property type="project" value="InterPro"/>
</dbReference>
<keyword evidence="2" id="KW-0805">Transcription regulation</keyword>
<dbReference type="InterPro" id="IPR036388">
    <property type="entry name" value="WH-like_DNA-bd_sf"/>
</dbReference>
<dbReference type="Gene3D" id="1.10.10.10">
    <property type="entry name" value="Winged helix-like DNA-binding domain superfamily/Winged helix DNA-binding domain"/>
    <property type="match status" value="1"/>
</dbReference>
<accession>A0A6I6GHG7</accession>
<dbReference type="InterPro" id="IPR013324">
    <property type="entry name" value="RNA_pol_sigma_r3/r4-like"/>
</dbReference>
<keyword evidence="4" id="KW-0238">DNA-binding</keyword>
<dbReference type="InterPro" id="IPR013325">
    <property type="entry name" value="RNA_pol_sigma_r2"/>
</dbReference>
<dbReference type="KEGG" id="fls:GLV81_18715"/>
<keyword evidence="9" id="KW-1185">Reference proteome</keyword>
<gene>
    <name evidence="8" type="ORF">GLV81_18715</name>
</gene>
<dbReference type="NCBIfam" id="TIGR02937">
    <property type="entry name" value="sigma70-ECF"/>
    <property type="match status" value="1"/>
</dbReference>
<dbReference type="GO" id="GO:0003677">
    <property type="term" value="F:DNA binding"/>
    <property type="evidence" value="ECO:0007669"/>
    <property type="project" value="UniProtKB-KW"/>
</dbReference>
<evidence type="ECO:0000259" key="6">
    <source>
        <dbReference type="Pfam" id="PF04542"/>
    </source>
</evidence>
<protein>
    <submittedName>
        <fullName evidence="8">Sigma-70 family RNA polymerase sigma factor</fullName>
    </submittedName>
</protein>
<evidence type="ECO:0000256" key="1">
    <source>
        <dbReference type="ARBA" id="ARBA00010641"/>
    </source>
</evidence>
<dbReference type="Pfam" id="PF08281">
    <property type="entry name" value="Sigma70_r4_2"/>
    <property type="match status" value="1"/>
</dbReference>
<dbReference type="Gene3D" id="1.10.1740.10">
    <property type="match status" value="1"/>
</dbReference>
<keyword evidence="5" id="KW-0804">Transcription</keyword>
<evidence type="ECO:0000256" key="3">
    <source>
        <dbReference type="ARBA" id="ARBA00023082"/>
    </source>
</evidence>
<dbReference type="Proteomes" id="UP000426027">
    <property type="component" value="Chromosome"/>
</dbReference>
<reference evidence="8 9" key="1">
    <citation type="submission" date="2019-11" db="EMBL/GenBank/DDBJ databases">
        <authorList>
            <person name="Im W.T."/>
        </authorList>
    </citation>
    <scope>NUCLEOTIDE SEQUENCE [LARGE SCALE GENOMIC DNA]</scope>
    <source>
        <strain evidence="8 9">SB-02</strain>
    </source>
</reference>
<evidence type="ECO:0000256" key="4">
    <source>
        <dbReference type="ARBA" id="ARBA00023125"/>
    </source>
</evidence>